<dbReference type="EMBL" id="GGEC01012205">
    <property type="protein sequence ID" value="MBW92688.1"/>
    <property type="molecule type" value="Transcribed_RNA"/>
</dbReference>
<dbReference type="AlphaFoldDB" id="A0A2P2JGS9"/>
<evidence type="ECO:0000313" key="1">
    <source>
        <dbReference type="EMBL" id="MBW92688.1"/>
    </source>
</evidence>
<name>A0A2P2JGS9_RHIMU</name>
<accession>A0A2P2JGS9</accession>
<organism evidence="1">
    <name type="scientific">Rhizophora mucronata</name>
    <name type="common">Asiatic mangrove</name>
    <dbReference type="NCBI Taxonomy" id="61149"/>
    <lineage>
        <taxon>Eukaryota</taxon>
        <taxon>Viridiplantae</taxon>
        <taxon>Streptophyta</taxon>
        <taxon>Embryophyta</taxon>
        <taxon>Tracheophyta</taxon>
        <taxon>Spermatophyta</taxon>
        <taxon>Magnoliopsida</taxon>
        <taxon>eudicotyledons</taxon>
        <taxon>Gunneridae</taxon>
        <taxon>Pentapetalae</taxon>
        <taxon>rosids</taxon>
        <taxon>fabids</taxon>
        <taxon>Malpighiales</taxon>
        <taxon>Rhizophoraceae</taxon>
        <taxon>Rhizophora</taxon>
    </lineage>
</organism>
<reference evidence="1" key="1">
    <citation type="submission" date="2018-02" db="EMBL/GenBank/DDBJ databases">
        <title>Rhizophora mucronata_Transcriptome.</title>
        <authorList>
            <person name="Meera S.P."/>
            <person name="Sreeshan A."/>
            <person name="Augustine A."/>
        </authorList>
    </citation>
    <scope>NUCLEOTIDE SEQUENCE</scope>
    <source>
        <tissue evidence="1">Leaf</tissue>
    </source>
</reference>
<protein>
    <submittedName>
        <fullName evidence="1">Uncharacterized protein</fullName>
    </submittedName>
</protein>
<proteinExistence type="predicted"/>
<sequence>MFSYNSSDSDTRISHIKELFPLTQASFKVRTNNLYYSIKSIKRQYF</sequence>